<proteinExistence type="predicted"/>
<keyword evidence="3" id="KW-1185">Reference proteome</keyword>
<dbReference type="EMBL" id="BGZK01002016">
    <property type="protein sequence ID" value="GBP89650.1"/>
    <property type="molecule type" value="Genomic_DNA"/>
</dbReference>
<dbReference type="Proteomes" id="UP000299102">
    <property type="component" value="Unassembled WGS sequence"/>
</dbReference>
<dbReference type="AlphaFoldDB" id="A0A4C1ZP31"/>
<reference evidence="2 3" key="1">
    <citation type="journal article" date="2019" name="Commun. Biol.">
        <title>The bagworm genome reveals a unique fibroin gene that provides high tensile strength.</title>
        <authorList>
            <person name="Kono N."/>
            <person name="Nakamura H."/>
            <person name="Ohtoshi R."/>
            <person name="Tomita M."/>
            <person name="Numata K."/>
            <person name="Arakawa K."/>
        </authorList>
    </citation>
    <scope>NUCLEOTIDE SEQUENCE [LARGE SCALE GENOMIC DNA]</scope>
</reference>
<evidence type="ECO:0000313" key="3">
    <source>
        <dbReference type="Proteomes" id="UP000299102"/>
    </source>
</evidence>
<gene>
    <name evidence="2" type="ORF">EVAR_100322_1</name>
</gene>
<organism evidence="2 3">
    <name type="scientific">Eumeta variegata</name>
    <name type="common">Bagworm moth</name>
    <name type="synonym">Eumeta japonica</name>
    <dbReference type="NCBI Taxonomy" id="151549"/>
    <lineage>
        <taxon>Eukaryota</taxon>
        <taxon>Metazoa</taxon>
        <taxon>Ecdysozoa</taxon>
        <taxon>Arthropoda</taxon>
        <taxon>Hexapoda</taxon>
        <taxon>Insecta</taxon>
        <taxon>Pterygota</taxon>
        <taxon>Neoptera</taxon>
        <taxon>Endopterygota</taxon>
        <taxon>Lepidoptera</taxon>
        <taxon>Glossata</taxon>
        <taxon>Ditrysia</taxon>
        <taxon>Tineoidea</taxon>
        <taxon>Psychidae</taxon>
        <taxon>Oiketicinae</taxon>
        <taxon>Eumeta</taxon>
    </lineage>
</organism>
<name>A0A4C1ZP31_EUMVA</name>
<evidence type="ECO:0000313" key="2">
    <source>
        <dbReference type="EMBL" id="GBP89650.1"/>
    </source>
</evidence>
<accession>A0A4C1ZP31</accession>
<evidence type="ECO:0000256" key="1">
    <source>
        <dbReference type="SAM" id="MobiDB-lite"/>
    </source>
</evidence>
<protein>
    <submittedName>
        <fullName evidence="2">Uncharacterized protein</fullName>
    </submittedName>
</protein>
<sequence length="98" mass="10939">MEESARVALESPKLTQMHDDGGRSESFSRANSNLWPTELIGREIVPRLPRRFVLRFEARASLSSSMPETGVVNLASAVLKANTNHSLTRATERRTVFV</sequence>
<comment type="caution">
    <text evidence="2">The sequence shown here is derived from an EMBL/GenBank/DDBJ whole genome shotgun (WGS) entry which is preliminary data.</text>
</comment>
<feature type="region of interest" description="Disordered" evidence="1">
    <location>
        <begin position="1"/>
        <end position="29"/>
    </location>
</feature>